<evidence type="ECO:0000256" key="2">
    <source>
        <dbReference type="ARBA" id="ARBA00022692"/>
    </source>
</evidence>
<dbReference type="InterPro" id="IPR008217">
    <property type="entry name" value="Ccc1_fam"/>
</dbReference>
<keyword evidence="3 5" id="KW-1133">Transmembrane helix</keyword>
<feature type="transmembrane region" description="Helical" evidence="5">
    <location>
        <begin position="261"/>
        <end position="282"/>
    </location>
</feature>
<organism evidence="6">
    <name type="scientific">candidate division WOR-3 bacterium</name>
    <dbReference type="NCBI Taxonomy" id="2052148"/>
    <lineage>
        <taxon>Bacteria</taxon>
        <taxon>Bacteria division WOR-3</taxon>
    </lineage>
</organism>
<reference evidence="6" key="1">
    <citation type="journal article" date="2020" name="mSystems">
        <title>Genome- and Community-Level Interaction Insights into Carbon Utilization and Element Cycling Functions of Hydrothermarchaeota in Hydrothermal Sediment.</title>
        <authorList>
            <person name="Zhou Z."/>
            <person name="Liu Y."/>
            <person name="Xu W."/>
            <person name="Pan J."/>
            <person name="Luo Z.H."/>
            <person name="Li M."/>
        </authorList>
    </citation>
    <scope>NUCLEOTIDE SEQUENCE [LARGE SCALE GENOMIC DNA]</scope>
    <source>
        <strain evidence="6">SpSt-258</strain>
    </source>
</reference>
<evidence type="ECO:0000256" key="4">
    <source>
        <dbReference type="ARBA" id="ARBA00023136"/>
    </source>
</evidence>
<feature type="transmembrane region" description="Helical" evidence="5">
    <location>
        <begin position="139"/>
        <end position="160"/>
    </location>
</feature>
<sequence>MEISPELKNKIIKSQKGELTEYHIYKKLAEFVKDSKQNQIISKIADEEFKHYEFFKAITRKELKPDNFKIFFYCFIAKFFGLNFGLKLMEKGEDLAQKTYDEIKKVAPEIDRVIKDENLHENELIGLIKEERLKYVSSVVLGLNDALVEISGALVGFSLALQNAQIVGIVGLITGIAGALSMGASSYLSAKEEDSEKIPMKAGSYTGLAYLGTIIILILPYFLFKYIFLCLAITIITVFLLIFFFNYYVSVARELDLKKRFFEMAGISLGVALINFLIGMTIRKVFGIDI</sequence>
<dbReference type="SUPFAM" id="SSF47240">
    <property type="entry name" value="Ferritin-like"/>
    <property type="match status" value="1"/>
</dbReference>
<keyword evidence="2 5" id="KW-0812">Transmembrane</keyword>
<dbReference type="CDD" id="cd01044">
    <property type="entry name" value="Ferritin_CCC1_N"/>
    <property type="match status" value="1"/>
</dbReference>
<accession>A0A7V1EI61</accession>
<feature type="transmembrane region" description="Helical" evidence="5">
    <location>
        <begin position="166"/>
        <end position="190"/>
    </location>
</feature>
<keyword evidence="4 5" id="KW-0472">Membrane</keyword>
<evidence type="ECO:0000256" key="3">
    <source>
        <dbReference type="ARBA" id="ARBA00022989"/>
    </source>
</evidence>
<protein>
    <submittedName>
        <fullName evidence="6">Rubrerythrin family protein</fullName>
    </submittedName>
</protein>
<dbReference type="CDD" id="cd02431">
    <property type="entry name" value="Ferritin_CCC1_C"/>
    <property type="match status" value="1"/>
</dbReference>
<gene>
    <name evidence="6" type="ORF">ENP86_07450</name>
</gene>
<feature type="transmembrane region" description="Helical" evidence="5">
    <location>
        <begin position="226"/>
        <end position="249"/>
    </location>
</feature>
<feature type="transmembrane region" description="Helical" evidence="5">
    <location>
        <begin position="202"/>
        <end position="220"/>
    </location>
</feature>
<dbReference type="InterPro" id="IPR039376">
    <property type="entry name" value="Ferritin_CCC1_N"/>
</dbReference>
<proteinExistence type="predicted"/>
<evidence type="ECO:0000256" key="5">
    <source>
        <dbReference type="SAM" id="Phobius"/>
    </source>
</evidence>
<evidence type="ECO:0000313" key="6">
    <source>
        <dbReference type="EMBL" id="HDY59369.1"/>
    </source>
</evidence>
<comment type="caution">
    <text evidence="6">The sequence shown here is derived from an EMBL/GenBank/DDBJ whole genome shotgun (WGS) entry which is preliminary data.</text>
</comment>
<evidence type="ECO:0000256" key="1">
    <source>
        <dbReference type="ARBA" id="ARBA00004127"/>
    </source>
</evidence>
<dbReference type="GO" id="GO:0005384">
    <property type="term" value="F:manganese ion transmembrane transporter activity"/>
    <property type="evidence" value="ECO:0007669"/>
    <property type="project" value="InterPro"/>
</dbReference>
<dbReference type="InterPro" id="IPR009078">
    <property type="entry name" value="Ferritin-like_SF"/>
</dbReference>
<dbReference type="EMBL" id="DSKY01000020">
    <property type="protein sequence ID" value="HDY59369.1"/>
    <property type="molecule type" value="Genomic_DNA"/>
</dbReference>
<dbReference type="Pfam" id="PF01988">
    <property type="entry name" value="VIT1"/>
    <property type="match status" value="1"/>
</dbReference>
<dbReference type="GO" id="GO:0030026">
    <property type="term" value="P:intracellular manganese ion homeostasis"/>
    <property type="evidence" value="ECO:0007669"/>
    <property type="project" value="InterPro"/>
</dbReference>
<comment type="subcellular location">
    <subcellularLocation>
        <location evidence="1">Endomembrane system</location>
        <topology evidence="1">Multi-pass membrane protein</topology>
    </subcellularLocation>
</comment>
<dbReference type="GO" id="GO:0012505">
    <property type="term" value="C:endomembrane system"/>
    <property type="evidence" value="ECO:0007669"/>
    <property type="project" value="UniProtKB-SubCell"/>
</dbReference>
<name>A0A7V1EI61_UNCW3</name>
<dbReference type="AlphaFoldDB" id="A0A7V1EI61"/>
<dbReference type="Gene3D" id="1.20.5.420">
    <property type="entry name" value="Immunoglobulin FC, subunit C"/>
    <property type="match status" value="1"/>
</dbReference>